<dbReference type="RefSeq" id="WP_322189213.1">
    <property type="nucleotide sequence ID" value="NZ_JAXLPB010000010.1"/>
</dbReference>
<protein>
    <submittedName>
        <fullName evidence="1">Uncharacterized protein</fullName>
    </submittedName>
</protein>
<dbReference type="Proteomes" id="UP001294412">
    <property type="component" value="Unassembled WGS sequence"/>
</dbReference>
<accession>A0ABU5I7D6</accession>
<evidence type="ECO:0000313" key="2">
    <source>
        <dbReference type="Proteomes" id="UP001294412"/>
    </source>
</evidence>
<sequence length="109" mass="12882">MKILRKYAVMVRKKFFLICMKIASSKEEHIKTREAIQSRFRLFHRELTLFGSLIGRDHPSYANEIIWNVFDLTLEEDIIDQLLEDDIDLQLTRLGAMTHLMGAIRDDLM</sequence>
<dbReference type="EMBL" id="JAXLPB010000010">
    <property type="protein sequence ID" value="MDY8111085.1"/>
    <property type="molecule type" value="Genomic_DNA"/>
</dbReference>
<evidence type="ECO:0000313" key="1">
    <source>
        <dbReference type="EMBL" id="MDY8111085.1"/>
    </source>
</evidence>
<gene>
    <name evidence="1" type="ORF">U0C82_18335</name>
</gene>
<proteinExistence type="predicted"/>
<organism evidence="1 2">
    <name type="scientific">Fulvimarina uroteuthidis</name>
    <dbReference type="NCBI Taxonomy" id="3098149"/>
    <lineage>
        <taxon>Bacteria</taxon>
        <taxon>Pseudomonadati</taxon>
        <taxon>Pseudomonadota</taxon>
        <taxon>Alphaproteobacteria</taxon>
        <taxon>Hyphomicrobiales</taxon>
        <taxon>Aurantimonadaceae</taxon>
        <taxon>Fulvimarina</taxon>
    </lineage>
</organism>
<keyword evidence="2" id="KW-1185">Reference proteome</keyword>
<name>A0ABU5I7D6_9HYPH</name>
<comment type="caution">
    <text evidence="1">The sequence shown here is derived from an EMBL/GenBank/DDBJ whole genome shotgun (WGS) entry which is preliminary data.</text>
</comment>
<reference evidence="1 2" key="1">
    <citation type="submission" date="2023-12" db="EMBL/GenBank/DDBJ databases">
        <title>Description of Novel Strain Fulvimarina sp. 2208YS6-2-32 isolated from Uroteuthis (Photololigo) edulis.</title>
        <authorList>
            <person name="Park J.-S."/>
        </authorList>
    </citation>
    <scope>NUCLEOTIDE SEQUENCE [LARGE SCALE GENOMIC DNA]</scope>
    <source>
        <strain evidence="1 2">2208YS6-2-32</strain>
    </source>
</reference>